<protein>
    <submittedName>
        <fullName evidence="2">Uncharacterized protein</fullName>
    </submittedName>
</protein>
<accession>A0A6H5I654</accession>
<evidence type="ECO:0000256" key="1">
    <source>
        <dbReference type="SAM" id="MobiDB-lite"/>
    </source>
</evidence>
<name>A0A6H5I654_9HYME</name>
<gene>
    <name evidence="2" type="ORF">TBRA_LOCUS4793</name>
</gene>
<sequence length="874" mass="100938">MVDQEIKDPETLASIEEFYTDLQQRTVVLDSESSFKFITSRSTEKTCTDIQNLFLKLKDVPKKSDRYRRYGILLKILIQTVRMCVTSRSKKIEIPKDMENLYKLTFGWQLYEKLDDGSLHETLSEINRELFNALLKRVKEIDCNIYMNWTEHDDEDNSSMTLQRAIGLECHFFIENTRDEYGDVAEYGHLLECLQQIASKPDPENNIESMDLTDLCHGAKEGRRDCIVALFRRYKDWDDSTVDAIDSNISSLSKEDCEQLLEHLANELAQEPQEESNSDSGSSSTEKLQTYSLCLAKALVAQDIGDLYEITIKSIMRSEDREAADAEQQRVVDASDFERFMKHNSSFSSAKNLRAVLFYLCLNTRPTLKILLKMSIGHADYPGVAVSHDDLMLLLPILKIRTHSKNESLVESLHAKCSEREEGSKLLNEMRYLNKKRLNQYRESPGSVSLVIRVLREICENEPAWDPNCLAWLLQMLYEFCEPAEIVGEIFIPLLRCTPDKYGTAFFKYFLVELYKLKGGYTPDCRNALIRELEIKLDYLYRSDHLWRYCREELLLLATAVLEHLFCEVESDTPYEHLDSNYLHVLQPYPTTSAEDEPIYRLTLLEALGRFDQLRRSRMTEEDCELPDGASSASSSSSYSFTEDFLRYVFLKCTREQFIQYGNELLDSAGEIIDCADNSKQAYCDALVRLTFETMLFCLEFPQCTAQDSLVFLVNCLKEFLPKVQIPKKDAFQKGICRSLDKHAIILKESVARTVVAPTYDYLIMAMDEHPLHLTHKLRALEMFSSKCRSYTEPLRTYAGPHTPLGLRLWLAHDLVQEVLDKQGNSEIFMRKLADYFKTEQEQRQQQRVDEEPPTTETTTTTTTATSSITEETS</sequence>
<feature type="region of interest" description="Disordered" evidence="1">
    <location>
        <begin position="841"/>
        <end position="874"/>
    </location>
</feature>
<dbReference type="OrthoDB" id="10248373at2759"/>
<evidence type="ECO:0000313" key="2">
    <source>
        <dbReference type="EMBL" id="CAB0032868.1"/>
    </source>
</evidence>
<organism evidence="2 3">
    <name type="scientific">Trichogramma brassicae</name>
    <dbReference type="NCBI Taxonomy" id="86971"/>
    <lineage>
        <taxon>Eukaryota</taxon>
        <taxon>Metazoa</taxon>
        <taxon>Ecdysozoa</taxon>
        <taxon>Arthropoda</taxon>
        <taxon>Hexapoda</taxon>
        <taxon>Insecta</taxon>
        <taxon>Pterygota</taxon>
        <taxon>Neoptera</taxon>
        <taxon>Endopterygota</taxon>
        <taxon>Hymenoptera</taxon>
        <taxon>Apocrita</taxon>
        <taxon>Proctotrupomorpha</taxon>
        <taxon>Chalcidoidea</taxon>
        <taxon>Trichogrammatidae</taxon>
        <taxon>Trichogramma</taxon>
    </lineage>
</organism>
<feature type="compositionally biased region" description="Low complexity" evidence="1">
    <location>
        <begin position="855"/>
        <end position="874"/>
    </location>
</feature>
<dbReference type="Proteomes" id="UP000479190">
    <property type="component" value="Unassembled WGS sequence"/>
</dbReference>
<evidence type="ECO:0000313" key="3">
    <source>
        <dbReference type="Proteomes" id="UP000479190"/>
    </source>
</evidence>
<proteinExistence type="predicted"/>
<feature type="compositionally biased region" description="Basic and acidic residues" evidence="1">
    <location>
        <begin position="841"/>
        <end position="851"/>
    </location>
</feature>
<dbReference type="AlphaFoldDB" id="A0A6H5I654"/>
<keyword evidence="3" id="KW-1185">Reference proteome</keyword>
<reference evidence="2 3" key="1">
    <citation type="submission" date="2020-02" db="EMBL/GenBank/DDBJ databases">
        <authorList>
            <person name="Ferguson B K."/>
        </authorList>
    </citation>
    <scope>NUCLEOTIDE SEQUENCE [LARGE SCALE GENOMIC DNA]</scope>
</reference>
<dbReference type="EMBL" id="CADCXV010000691">
    <property type="protein sequence ID" value="CAB0032868.1"/>
    <property type="molecule type" value="Genomic_DNA"/>
</dbReference>